<sequence>MENLAKEISEVIVSSRITNITDNMDDVIDILQKDEDLFYKVENLLTKDDIVWVNKNNNKIFFEVSFENDYPKSVNSKILDLETEVKWIENQVCKDEDSINWENVKYRYKRALKELGFKNVTYYQKVREVILTHKPKKWRFLNNN</sequence>
<dbReference type="EMBL" id="NXIF01000026">
    <property type="protein sequence ID" value="PKI80928.1"/>
    <property type="molecule type" value="Genomic_DNA"/>
</dbReference>
<protein>
    <submittedName>
        <fullName evidence="1">Uncharacterized protein</fullName>
    </submittedName>
</protein>
<name>A0A2N1J2Z0_9BACT</name>
<dbReference type="AlphaFoldDB" id="A0A2N1J2Z0"/>
<gene>
    <name evidence="1" type="ORF">CP960_06735</name>
</gene>
<reference evidence="1 2" key="1">
    <citation type="submission" date="2017-09" db="EMBL/GenBank/DDBJ databases">
        <title>Genomics of the genus Arcobacter.</title>
        <authorList>
            <person name="Perez-Cataluna A."/>
            <person name="Figueras M.J."/>
            <person name="Salas-Masso N."/>
        </authorList>
    </citation>
    <scope>NUCLEOTIDE SEQUENCE [LARGE SCALE GENOMIC DNA]</scope>
    <source>
        <strain evidence="1 2">DSM 18005</strain>
    </source>
</reference>
<dbReference type="Proteomes" id="UP000233248">
    <property type="component" value="Unassembled WGS sequence"/>
</dbReference>
<accession>A0A2N1J2Z0</accession>
<dbReference type="RefSeq" id="WP_101184652.1">
    <property type="nucleotide sequence ID" value="NZ_CP031218.1"/>
</dbReference>
<dbReference type="OrthoDB" id="5345987at2"/>
<proteinExistence type="predicted"/>
<dbReference type="KEGG" id="ahs:AHALO_2299"/>
<comment type="caution">
    <text evidence="1">The sequence shown here is derived from an EMBL/GenBank/DDBJ whole genome shotgun (WGS) entry which is preliminary data.</text>
</comment>
<evidence type="ECO:0000313" key="2">
    <source>
        <dbReference type="Proteomes" id="UP000233248"/>
    </source>
</evidence>
<keyword evidence="2" id="KW-1185">Reference proteome</keyword>
<organism evidence="1 2">
    <name type="scientific">Malaciobacter halophilus</name>
    <dbReference type="NCBI Taxonomy" id="197482"/>
    <lineage>
        <taxon>Bacteria</taxon>
        <taxon>Pseudomonadati</taxon>
        <taxon>Campylobacterota</taxon>
        <taxon>Epsilonproteobacteria</taxon>
        <taxon>Campylobacterales</taxon>
        <taxon>Arcobacteraceae</taxon>
        <taxon>Malaciobacter</taxon>
    </lineage>
</organism>
<evidence type="ECO:0000313" key="1">
    <source>
        <dbReference type="EMBL" id="PKI80928.1"/>
    </source>
</evidence>